<gene>
    <name evidence="4" type="ORF">SCHPADRAFT_899167</name>
</gene>
<organism evidence="4 5">
    <name type="scientific">Schizopora paradoxa</name>
    <dbReference type="NCBI Taxonomy" id="27342"/>
    <lineage>
        <taxon>Eukaryota</taxon>
        <taxon>Fungi</taxon>
        <taxon>Dikarya</taxon>
        <taxon>Basidiomycota</taxon>
        <taxon>Agaricomycotina</taxon>
        <taxon>Agaricomycetes</taxon>
        <taxon>Hymenochaetales</taxon>
        <taxon>Schizoporaceae</taxon>
        <taxon>Schizopora</taxon>
    </lineage>
</organism>
<dbReference type="STRING" id="27342.A0A0H2S4J1"/>
<protein>
    <recommendedName>
        <fullName evidence="3">Reverse transcriptase domain-containing protein</fullName>
    </recommendedName>
</protein>
<dbReference type="Proteomes" id="UP000053477">
    <property type="component" value="Unassembled WGS sequence"/>
</dbReference>
<evidence type="ECO:0000256" key="1">
    <source>
        <dbReference type="SAM" id="Coils"/>
    </source>
</evidence>
<name>A0A0H2S4J1_9AGAM</name>
<proteinExistence type="predicted"/>
<feature type="coiled-coil region" evidence="1">
    <location>
        <begin position="189"/>
        <end position="216"/>
    </location>
</feature>
<feature type="domain" description="Reverse transcriptase" evidence="3">
    <location>
        <begin position="318"/>
        <end position="587"/>
    </location>
</feature>
<evidence type="ECO:0000313" key="5">
    <source>
        <dbReference type="Proteomes" id="UP000053477"/>
    </source>
</evidence>
<dbReference type="PANTHER" id="PTHR37015:SF2">
    <property type="entry name" value="REVERSE TRANSCRIPTASE DOMAIN-CONTAINING PROTEIN"/>
    <property type="match status" value="1"/>
</dbReference>
<evidence type="ECO:0000313" key="4">
    <source>
        <dbReference type="EMBL" id="KLO19057.1"/>
    </source>
</evidence>
<dbReference type="EMBL" id="KQ085889">
    <property type="protein sequence ID" value="KLO19057.1"/>
    <property type="molecule type" value="Genomic_DNA"/>
</dbReference>
<evidence type="ECO:0000259" key="3">
    <source>
        <dbReference type="PROSITE" id="PS50878"/>
    </source>
</evidence>
<keyword evidence="1" id="KW-0175">Coiled coil</keyword>
<reference evidence="4 5" key="1">
    <citation type="submission" date="2015-04" db="EMBL/GenBank/DDBJ databases">
        <title>Complete genome sequence of Schizopora paradoxa KUC8140, a cosmopolitan wood degrader in East Asia.</title>
        <authorList>
            <consortium name="DOE Joint Genome Institute"/>
            <person name="Min B."/>
            <person name="Park H."/>
            <person name="Jang Y."/>
            <person name="Kim J.-J."/>
            <person name="Kim K.H."/>
            <person name="Pangilinan J."/>
            <person name="Lipzen A."/>
            <person name="Riley R."/>
            <person name="Grigoriev I.V."/>
            <person name="Spatafora J.W."/>
            <person name="Choi I.-G."/>
        </authorList>
    </citation>
    <scope>NUCLEOTIDE SEQUENCE [LARGE SCALE GENOMIC DNA]</scope>
    <source>
        <strain evidence="4 5">KUC8140</strain>
    </source>
</reference>
<dbReference type="PANTHER" id="PTHR37015">
    <property type="entry name" value="REVERSE TRANSCRIPTASE DOMAIN-CONTAINING PROTEIN"/>
    <property type="match status" value="1"/>
</dbReference>
<evidence type="ECO:0000256" key="2">
    <source>
        <dbReference type="SAM" id="MobiDB-lite"/>
    </source>
</evidence>
<feature type="compositionally biased region" description="Acidic residues" evidence="2">
    <location>
        <begin position="843"/>
        <end position="857"/>
    </location>
</feature>
<dbReference type="OrthoDB" id="74545at2759"/>
<dbReference type="AlphaFoldDB" id="A0A0H2S4J1"/>
<dbReference type="InterPro" id="IPR000477">
    <property type="entry name" value="RT_dom"/>
</dbReference>
<dbReference type="PROSITE" id="PS50878">
    <property type="entry name" value="RT_POL"/>
    <property type="match status" value="1"/>
</dbReference>
<accession>A0A0H2S4J1</accession>
<keyword evidence="5" id="KW-1185">Reference proteome</keyword>
<sequence>MSTEAFNETLQFITNVKLQELEKRHASFSDHAQKVLSEANAQAGEPTERLAVLVQGMKNWPAGKWSSNVSRRDMKRWLDQARRDPGFPKSILDDWIRRVEAEFEHESSRYNYALLFGNLLTEWLNASQAKAIPGSPSDVSATAVSDEAFESVNRKETIEQKEKLETLIFQEKAVDVPALEAYLADLFSSKDAEDSLKELRKRIKKFAEGLRRMEITPEDVTNTIKSVLRTDVLSEEKQGLLKQFMKNNTVVQELASVLTMQLATLQTWAWPKSGVGVEPRRQLNGKTRFFLDTEILTCLLLHFIGVRWAVEFRIALNELKESRAWKPAPSVLKRADIERREAFLGSADSTRSIETLRQEYQKDHFYMCQLPTSVASQADNYADEPSADDSSPGPRFDSPVELKQSLLHVLCADATINKAIHGNCTVVRTDLEWFGPSLPFQTILTILKFFGVPERELSFFKTFLACPVYFKDDPTSVPRVRQRGVPISYMISTLFGELSMFVMDFGVNQKADGLFLYRLHDDFWLWDAETKRCVSAWAEMNKYAKLAGLTFNVEKTGSIHIGEGEGKGGKVVKGLPEGEIRWGFLRMDDSGRFIIDQAMVDAHIEEMRRQLAATTSVFSWTQAYNKYMAFVVRNCGQPALVYGKAHIDDIISTLGRIQSALFPPDAKDKSAVGASSAISEVAKVLRSKFGVDTSKVPSGWYLWPNAAGGLEIKDPFADLFVMRKGYKRSPKRIVEEAFKLERQHYLKAKDLWESSKPAPYSVRYNERTAAAVQPTDPFFTFEEFVKARTERAAWWLEAYEQLLQRPKRRPISCTPEIDASLKLLGRGLDAFKSPTRGAGASSGEEEDEEEDEEDSDYEDGREINLDIGFQGPSGDGAHAVKSQSWDELSPYWQWIIGLHHNEMVNKFGSLAIVDPGSIPVGMVDVFKSSRVRWEL</sequence>
<feature type="region of interest" description="Disordered" evidence="2">
    <location>
        <begin position="832"/>
        <end position="858"/>
    </location>
</feature>
<dbReference type="InParanoid" id="A0A0H2S4J1"/>